<evidence type="ECO:0000313" key="8">
    <source>
        <dbReference type="Proteomes" id="UP000593892"/>
    </source>
</evidence>
<dbReference type="EMBL" id="CP063849">
    <property type="protein sequence ID" value="QOY91019.1"/>
    <property type="molecule type" value="Genomic_DNA"/>
</dbReference>
<dbReference type="AlphaFoldDB" id="A0A7S7NXJ3"/>
<feature type="chain" id="PRO_5032877130" evidence="5">
    <location>
        <begin position="20"/>
        <end position="839"/>
    </location>
</feature>
<dbReference type="Proteomes" id="UP000593892">
    <property type="component" value="Chromosome"/>
</dbReference>
<dbReference type="GO" id="GO:0009055">
    <property type="term" value="F:electron transfer activity"/>
    <property type="evidence" value="ECO:0007669"/>
    <property type="project" value="InterPro"/>
</dbReference>
<dbReference type="InterPro" id="IPR009056">
    <property type="entry name" value="Cyt_c-like_dom"/>
</dbReference>
<dbReference type="InterPro" id="IPR022655">
    <property type="entry name" value="DUF1553"/>
</dbReference>
<dbReference type="Pfam" id="PF07587">
    <property type="entry name" value="PSD1"/>
    <property type="match status" value="1"/>
</dbReference>
<evidence type="ECO:0000256" key="2">
    <source>
        <dbReference type="ARBA" id="ARBA00022723"/>
    </source>
</evidence>
<dbReference type="RefSeq" id="WP_194452674.1">
    <property type="nucleotide sequence ID" value="NZ_CP063849.1"/>
</dbReference>
<protein>
    <submittedName>
        <fullName evidence="7">PSD1 domain-containing protein</fullName>
    </submittedName>
</protein>
<keyword evidence="1 4" id="KW-0349">Heme</keyword>
<evidence type="ECO:0000256" key="5">
    <source>
        <dbReference type="SAM" id="SignalP"/>
    </source>
</evidence>
<evidence type="ECO:0000256" key="3">
    <source>
        <dbReference type="ARBA" id="ARBA00023004"/>
    </source>
</evidence>
<evidence type="ECO:0000259" key="6">
    <source>
        <dbReference type="PROSITE" id="PS51007"/>
    </source>
</evidence>
<dbReference type="PANTHER" id="PTHR35889">
    <property type="entry name" value="CYCLOINULO-OLIGOSACCHARIDE FRUCTANOTRANSFERASE-RELATED"/>
    <property type="match status" value="1"/>
</dbReference>
<keyword evidence="2 4" id="KW-0479">Metal-binding</keyword>
<evidence type="ECO:0000256" key="1">
    <source>
        <dbReference type="ARBA" id="ARBA00022617"/>
    </source>
</evidence>
<keyword evidence="8" id="KW-1185">Reference proteome</keyword>
<accession>A0A7S7NXJ3</accession>
<dbReference type="InterPro" id="IPR011429">
    <property type="entry name" value="Cyt_c_Planctomycete-type"/>
</dbReference>
<dbReference type="GO" id="GO:0046872">
    <property type="term" value="F:metal ion binding"/>
    <property type="evidence" value="ECO:0007669"/>
    <property type="project" value="UniProtKB-KW"/>
</dbReference>
<feature type="domain" description="Cytochrome c" evidence="6">
    <location>
        <begin position="24"/>
        <end position="114"/>
    </location>
</feature>
<name>A0A7S7NXJ3_PALFE</name>
<dbReference type="PROSITE" id="PS51007">
    <property type="entry name" value="CYTC"/>
    <property type="match status" value="1"/>
</dbReference>
<dbReference type="SUPFAM" id="SSF46626">
    <property type="entry name" value="Cytochrome c"/>
    <property type="match status" value="1"/>
</dbReference>
<reference evidence="7 8" key="1">
    <citation type="submission" date="2020-10" db="EMBL/GenBank/DDBJ databases">
        <title>Complete genome sequence of Paludibaculum fermentans P105T, a facultatively anaerobic acidobacterium capable of dissimilatory Fe(III) reduction.</title>
        <authorList>
            <person name="Dedysh S.N."/>
            <person name="Beletsky A.V."/>
            <person name="Kulichevskaya I.S."/>
            <person name="Mardanov A.V."/>
            <person name="Ravin N.V."/>
        </authorList>
    </citation>
    <scope>NUCLEOTIDE SEQUENCE [LARGE SCALE GENOMIC DNA]</scope>
    <source>
        <strain evidence="7 8">P105</strain>
    </source>
</reference>
<dbReference type="Pfam" id="PF07583">
    <property type="entry name" value="PSCyt2"/>
    <property type="match status" value="1"/>
</dbReference>
<evidence type="ECO:0000313" key="7">
    <source>
        <dbReference type="EMBL" id="QOY91019.1"/>
    </source>
</evidence>
<proteinExistence type="predicted"/>
<keyword evidence="3 4" id="KW-0408">Iron</keyword>
<feature type="signal peptide" evidence="5">
    <location>
        <begin position="1"/>
        <end position="19"/>
    </location>
</feature>
<gene>
    <name evidence="7" type="ORF">IRI77_14065</name>
</gene>
<dbReference type="GO" id="GO:0020037">
    <property type="term" value="F:heme binding"/>
    <property type="evidence" value="ECO:0007669"/>
    <property type="project" value="InterPro"/>
</dbReference>
<dbReference type="InterPro" id="IPR036909">
    <property type="entry name" value="Cyt_c-like_dom_sf"/>
</dbReference>
<dbReference type="Pfam" id="PF07635">
    <property type="entry name" value="PSCyt1"/>
    <property type="match status" value="1"/>
</dbReference>
<dbReference type="KEGG" id="pfer:IRI77_14065"/>
<dbReference type="InterPro" id="IPR011444">
    <property type="entry name" value="DUF1549"/>
</dbReference>
<organism evidence="7 8">
    <name type="scientific">Paludibaculum fermentans</name>
    <dbReference type="NCBI Taxonomy" id="1473598"/>
    <lineage>
        <taxon>Bacteria</taxon>
        <taxon>Pseudomonadati</taxon>
        <taxon>Acidobacteriota</taxon>
        <taxon>Terriglobia</taxon>
        <taxon>Bryobacterales</taxon>
        <taxon>Bryobacteraceae</taxon>
        <taxon>Paludibaculum</taxon>
    </lineage>
</organism>
<evidence type="ECO:0000256" key="4">
    <source>
        <dbReference type="PROSITE-ProRule" id="PRU00433"/>
    </source>
</evidence>
<dbReference type="PANTHER" id="PTHR35889:SF3">
    <property type="entry name" value="F-BOX DOMAIN-CONTAINING PROTEIN"/>
    <property type="match status" value="1"/>
</dbReference>
<keyword evidence="5" id="KW-0732">Signal</keyword>
<sequence length="839" mass="94424">MRGARILWAAIVAAGAASAQTKPDFSADIQPVFARKCLMCHNGKTAQNGVRLDDGDAAMAGGYSGPVIVAGKSGESKLFQRIASTKKGFMMPPVGAPLTEAEVAIVKSWIDAGAEWPRTAKTAKAARPAHWAYQPIRHPDLPDVRNRTWARNPIDSFVLARLEAENLTPSPEASKTSLLRRVSLDLTGLPPTPEEVKEFLADNRPDAYERQVDRLLASSHYGEERAKHWLDLARYADSDGYEKDVVRPYAWRWRNYVIDSFNRDTPFDQFTIEQLAGDLLPRPQTEQLVATGFQRNSLTNREGGVDRKENRFDQLINRTNTASTVWLGLTMGCAQCHDHKYDAISQKEYYSMFAFFNRADEVDIDAPMPGELGSWMRSRPAYLEEVASLKKIYDVDELQTEWENYMRAAMDNPGKDLEWDFSLSAVITMFDRFQEILKTPPAQRSERDADAVFHWFIANTGPLKDRDRDRLMGIRDLRRRIARLDERQPKLTEANVMAELAAPQPAHVAIKGDYRSPGVEVEPGTLAALPPMPAGAPRNRLTLARWLVSKENPLTARVTVNRLWQDVFGRGLVKTSEDFGTQGDKPSHPELLDWLASDFRDNGWSVKHALRTIVTSATYRQSSRVRPELKEKDPENILLARQSRVRLEAESIRDSALAASGLLNPDIGGPSVHPPQPKGVAELGYAGSVKWVNDEDAKRYRRGLYIHFQRTTPYPMLMNFDRPDSNVSCSRRRQSNSPLQALNLMNDPVFYEAAQALALRVNQEAQPEKRIDYLFALTLGRDPSARERERVQKLVDQQATSLAKDQAQAAALLPLKPQNAAWTTAARAVLNLEEFITRE</sequence>